<dbReference type="PATRIC" id="fig|361183.4.peg.2232"/>
<organism evidence="1 2">
    <name type="scientific">Altererythrobacter epoxidivorans</name>
    <dbReference type="NCBI Taxonomy" id="361183"/>
    <lineage>
        <taxon>Bacteria</taxon>
        <taxon>Pseudomonadati</taxon>
        <taxon>Pseudomonadota</taxon>
        <taxon>Alphaproteobacteria</taxon>
        <taxon>Sphingomonadales</taxon>
        <taxon>Erythrobacteraceae</taxon>
        <taxon>Altererythrobacter</taxon>
    </lineage>
</organism>
<evidence type="ECO:0000313" key="1">
    <source>
        <dbReference type="EMBL" id="ALE17549.1"/>
    </source>
</evidence>
<dbReference type="EMBL" id="CP012669">
    <property type="protein sequence ID" value="ALE17549.1"/>
    <property type="molecule type" value="Genomic_DNA"/>
</dbReference>
<gene>
    <name evidence="1" type="ORF">AMC99_02274</name>
</gene>
<dbReference type="Proteomes" id="UP000057938">
    <property type="component" value="Chromosome"/>
</dbReference>
<keyword evidence="2" id="KW-1185">Reference proteome</keyword>
<evidence type="ECO:0008006" key="3">
    <source>
        <dbReference type="Google" id="ProtNLM"/>
    </source>
</evidence>
<accession>A0A0M5L5J3</accession>
<protein>
    <recommendedName>
        <fullName evidence="3">DUF4440 domain-containing protein</fullName>
    </recommendedName>
</protein>
<dbReference type="KEGG" id="aep:AMC99_02274"/>
<name>A0A0M5L5J3_9SPHN</name>
<reference evidence="1 2" key="1">
    <citation type="submission" date="2015-09" db="EMBL/GenBank/DDBJ databases">
        <title>Complete genome sequence of a benzo[a]pyrene-degrading bacterium Altererythrobacter epoxidivorans CGMCC 1.7731T.</title>
        <authorList>
            <person name="Li Z."/>
            <person name="Cheng H."/>
            <person name="Huo Y."/>
            <person name="Xu X."/>
        </authorList>
    </citation>
    <scope>NUCLEOTIDE SEQUENCE [LARGE SCALE GENOMIC DNA]</scope>
    <source>
        <strain evidence="1 2">CGMCC 1.7731</strain>
    </source>
</reference>
<evidence type="ECO:0000313" key="2">
    <source>
        <dbReference type="Proteomes" id="UP000057938"/>
    </source>
</evidence>
<proteinExistence type="predicted"/>
<dbReference type="STRING" id="361183.AMC99_02274"/>
<dbReference type="Gene3D" id="3.10.450.50">
    <property type="match status" value="1"/>
</dbReference>
<dbReference type="AlphaFoldDB" id="A0A0M5L5J3"/>
<sequence>MPDRAINRALAGAPGQAQPSTIVSTELAFARMAREKGQWTAFKEFAADNALIFGANGAIEAKPWLAQQVDPAQAVQWEPHFVRMSCDGSLAVSQGAFQEPGGSVGTFYTVWERQQDGEYRYIFDFGFPQAEAPAKPDLIGSAIGDCSAVGKPLPIVADGLNIRQSADGTLAWTFQVAGSPATRYFRVWQAKGEEMAIVIDVAVPPGAE</sequence>